<organism evidence="2 3">
    <name type="scientific">Vicia faba</name>
    <name type="common">Broad bean</name>
    <name type="synonym">Faba vulgaris</name>
    <dbReference type="NCBI Taxonomy" id="3906"/>
    <lineage>
        <taxon>Eukaryota</taxon>
        <taxon>Viridiplantae</taxon>
        <taxon>Streptophyta</taxon>
        <taxon>Embryophyta</taxon>
        <taxon>Tracheophyta</taxon>
        <taxon>Spermatophyta</taxon>
        <taxon>Magnoliopsida</taxon>
        <taxon>eudicotyledons</taxon>
        <taxon>Gunneridae</taxon>
        <taxon>Pentapetalae</taxon>
        <taxon>rosids</taxon>
        <taxon>fabids</taxon>
        <taxon>Fabales</taxon>
        <taxon>Fabaceae</taxon>
        <taxon>Papilionoideae</taxon>
        <taxon>50 kb inversion clade</taxon>
        <taxon>NPAAA clade</taxon>
        <taxon>Hologalegina</taxon>
        <taxon>IRL clade</taxon>
        <taxon>Fabeae</taxon>
        <taxon>Vicia</taxon>
    </lineage>
</organism>
<dbReference type="Proteomes" id="UP001157006">
    <property type="component" value="Chromosome 6"/>
</dbReference>
<evidence type="ECO:0000313" key="3">
    <source>
        <dbReference type="Proteomes" id="UP001157006"/>
    </source>
</evidence>
<evidence type="ECO:0000256" key="1">
    <source>
        <dbReference type="SAM" id="MobiDB-lite"/>
    </source>
</evidence>
<reference evidence="2 3" key="1">
    <citation type="submission" date="2023-01" db="EMBL/GenBank/DDBJ databases">
        <authorList>
            <person name="Kreplak J."/>
        </authorList>
    </citation>
    <scope>NUCLEOTIDE SEQUENCE [LARGE SCALE GENOMIC DNA]</scope>
</reference>
<keyword evidence="3" id="KW-1185">Reference proteome</keyword>
<feature type="compositionally biased region" description="Basic residues" evidence="1">
    <location>
        <begin position="140"/>
        <end position="150"/>
    </location>
</feature>
<feature type="compositionally biased region" description="Basic and acidic residues" evidence="1">
    <location>
        <begin position="154"/>
        <end position="166"/>
    </location>
</feature>
<gene>
    <name evidence="2" type="ORF">VFH_VI070520</name>
</gene>
<feature type="region of interest" description="Disordered" evidence="1">
    <location>
        <begin position="132"/>
        <end position="166"/>
    </location>
</feature>
<evidence type="ECO:0000313" key="2">
    <source>
        <dbReference type="EMBL" id="CAI8617318.1"/>
    </source>
</evidence>
<accession>A0AAV1B4S7</accession>
<sequence>MRWRVWLGNIMEMYRTANPGMTVRPRPWPRGVASSTKLSLIKWHKEKGGFPLSEIQRQHSGTSKPKKCNMRSFTLRFNRMNSVRVEYAPWSIEGPVPLELKSILPSIHLYPASLLINVRPTNLRADTTELVEKKETPATKHSRLQKRRQNNRQVVEDTSKEEAGAL</sequence>
<name>A0AAV1B4S7_VICFA</name>
<proteinExistence type="predicted"/>
<protein>
    <submittedName>
        <fullName evidence="2">Uncharacterized protein</fullName>
    </submittedName>
</protein>
<dbReference type="AlphaFoldDB" id="A0AAV1B4S7"/>
<dbReference type="EMBL" id="OX451741">
    <property type="protein sequence ID" value="CAI8617318.1"/>
    <property type="molecule type" value="Genomic_DNA"/>
</dbReference>